<comment type="similarity">
    <text evidence="1">Belongs to the TFIIB family.</text>
</comment>
<dbReference type="InterPro" id="IPR023486">
    <property type="entry name" value="TFIIB_CS"/>
</dbReference>
<evidence type="ECO:0000259" key="7">
    <source>
        <dbReference type="SMART" id="SM00385"/>
    </source>
</evidence>
<feature type="domain" description="Cyclin-like" evidence="7">
    <location>
        <begin position="126"/>
        <end position="207"/>
    </location>
</feature>
<feature type="region of interest" description="Disordered" evidence="6">
    <location>
        <begin position="1"/>
        <end position="22"/>
    </location>
</feature>
<dbReference type="InterPro" id="IPR036915">
    <property type="entry name" value="Cyclin-like_sf"/>
</dbReference>
<dbReference type="GO" id="GO:0017025">
    <property type="term" value="F:TBP-class protein binding"/>
    <property type="evidence" value="ECO:0007669"/>
    <property type="project" value="InterPro"/>
</dbReference>
<evidence type="ECO:0000256" key="4">
    <source>
        <dbReference type="ARBA" id="ARBA00023015"/>
    </source>
</evidence>
<dbReference type="InterPro" id="IPR013763">
    <property type="entry name" value="Cyclin-like_dom"/>
</dbReference>
<dbReference type="PROSITE" id="PS00782">
    <property type="entry name" value="TFIIB"/>
    <property type="match status" value="2"/>
</dbReference>
<reference evidence="8" key="1">
    <citation type="journal article" date="2014" name="Front. Microbiol.">
        <title>High frequency of phylogenetically diverse reductive dehalogenase-homologous genes in deep subseafloor sedimentary metagenomes.</title>
        <authorList>
            <person name="Kawai M."/>
            <person name="Futagami T."/>
            <person name="Toyoda A."/>
            <person name="Takaki Y."/>
            <person name="Nishi S."/>
            <person name="Hori S."/>
            <person name="Arai W."/>
            <person name="Tsubouchi T."/>
            <person name="Morono Y."/>
            <person name="Uchiyama I."/>
            <person name="Ito T."/>
            <person name="Fujiyama A."/>
            <person name="Inagaki F."/>
            <person name="Takami H."/>
        </authorList>
    </citation>
    <scope>NUCLEOTIDE SEQUENCE</scope>
    <source>
        <strain evidence="8">Expedition CK06-06</strain>
    </source>
</reference>
<dbReference type="AlphaFoldDB" id="X0X277"/>
<protein>
    <recommendedName>
        <fullName evidence="2">Transcription initiation factor IIB</fullName>
    </recommendedName>
</protein>
<feature type="domain" description="Cyclin-like" evidence="7">
    <location>
        <begin position="32"/>
        <end position="113"/>
    </location>
</feature>
<dbReference type="CDD" id="cd20550">
    <property type="entry name" value="CYCLIN_TFIIB_archaea_like_rpt2"/>
    <property type="match status" value="1"/>
</dbReference>
<dbReference type="GO" id="GO:0070897">
    <property type="term" value="P:transcription preinitiation complex assembly"/>
    <property type="evidence" value="ECO:0007669"/>
    <property type="project" value="InterPro"/>
</dbReference>
<evidence type="ECO:0000256" key="3">
    <source>
        <dbReference type="ARBA" id="ARBA00022737"/>
    </source>
</evidence>
<evidence type="ECO:0000256" key="1">
    <source>
        <dbReference type="ARBA" id="ARBA00010857"/>
    </source>
</evidence>
<dbReference type="GO" id="GO:0097550">
    <property type="term" value="C:transcription preinitiation complex"/>
    <property type="evidence" value="ECO:0007669"/>
    <property type="project" value="TreeGrafter"/>
</dbReference>
<dbReference type="Pfam" id="PF00382">
    <property type="entry name" value="TFIIB"/>
    <property type="match status" value="2"/>
</dbReference>
<dbReference type="InterPro" id="IPR013150">
    <property type="entry name" value="TFIIB_cyclin"/>
</dbReference>
<keyword evidence="5" id="KW-0804">Transcription</keyword>
<feature type="non-terminal residue" evidence="8">
    <location>
        <position position="1"/>
    </location>
</feature>
<name>X0X277_9ZZZZ</name>
<organism evidence="8">
    <name type="scientific">marine sediment metagenome</name>
    <dbReference type="NCBI Taxonomy" id="412755"/>
    <lineage>
        <taxon>unclassified sequences</taxon>
        <taxon>metagenomes</taxon>
        <taxon>ecological metagenomes</taxon>
    </lineage>
</organism>
<gene>
    <name evidence="8" type="ORF">S01H1_56513</name>
</gene>
<proteinExistence type="inferred from homology"/>
<feature type="compositionally biased region" description="Basic residues" evidence="6">
    <location>
        <begin position="1"/>
        <end position="10"/>
    </location>
</feature>
<feature type="compositionally biased region" description="Basic and acidic residues" evidence="6">
    <location>
        <begin position="11"/>
        <end position="22"/>
    </location>
</feature>
<comment type="caution">
    <text evidence="8">The sequence shown here is derived from an EMBL/GenBank/DDBJ whole genome shotgun (WGS) entry which is preliminary data.</text>
</comment>
<evidence type="ECO:0000256" key="5">
    <source>
        <dbReference type="ARBA" id="ARBA00023163"/>
    </source>
</evidence>
<dbReference type="PRINTS" id="PR00685">
    <property type="entry name" value="TIFACTORIIB"/>
</dbReference>
<evidence type="ECO:0000256" key="6">
    <source>
        <dbReference type="SAM" id="MobiDB-lite"/>
    </source>
</evidence>
<dbReference type="SUPFAM" id="SSF47954">
    <property type="entry name" value="Cyclin-like"/>
    <property type="match status" value="2"/>
</dbReference>
<dbReference type="EMBL" id="BARS01036804">
    <property type="protein sequence ID" value="GAG19091.1"/>
    <property type="molecule type" value="Genomic_DNA"/>
</dbReference>
<accession>X0X277</accession>
<dbReference type="PANTHER" id="PTHR11618">
    <property type="entry name" value="TRANSCRIPTION INITIATION FACTOR IIB-RELATED"/>
    <property type="match status" value="1"/>
</dbReference>
<evidence type="ECO:0000256" key="2">
    <source>
        <dbReference type="ARBA" id="ARBA00013932"/>
    </source>
</evidence>
<dbReference type="InterPro" id="IPR000812">
    <property type="entry name" value="TFIIB"/>
</dbReference>
<sequence length="226" mass="25741">QETQRRMRRLQRQDNRSKVNETHTRNLSIAMAELDRMSSELHLPKNVKEQAAFIYRRSLKEDLIRGRSIDAFVASSIYAACRLLKVPRSLKMVSKASTREHSEVAMTYRLLIRELDIKPPVDRPFKFVPSIASKLGVKQPTERLAVEILREADKKKGLAGKDPRGLAAAALYMACQENNDRRVQRVIAEAAGTTEVTLRNRYRGLKEVLNDELPTVDYQAPVATVQ</sequence>
<dbReference type="SMART" id="SM00385">
    <property type="entry name" value="CYCLIN"/>
    <property type="match status" value="2"/>
</dbReference>
<keyword evidence="3" id="KW-0677">Repeat</keyword>
<evidence type="ECO:0000313" key="8">
    <source>
        <dbReference type="EMBL" id="GAG19091.1"/>
    </source>
</evidence>
<dbReference type="Gene3D" id="1.10.472.10">
    <property type="entry name" value="Cyclin-like"/>
    <property type="match status" value="2"/>
</dbReference>
<dbReference type="PANTHER" id="PTHR11618:SF13">
    <property type="entry name" value="TRANSCRIPTION INITIATION FACTOR IIB"/>
    <property type="match status" value="1"/>
</dbReference>
<keyword evidence="4" id="KW-0805">Transcription regulation</keyword>